<dbReference type="GO" id="GO:0071555">
    <property type="term" value="P:cell wall organization"/>
    <property type="evidence" value="ECO:0007669"/>
    <property type="project" value="TreeGrafter"/>
</dbReference>
<dbReference type="SUPFAM" id="SSF56519">
    <property type="entry name" value="Penicillin binding protein dimerisation domain"/>
    <property type="match status" value="1"/>
</dbReference>
<evidence type="ECO:0000256" key="1">
    <source>
        <dbReference type="ARBA" id="ARBA00004370"/>
    </source>
</evidence>
<protein>
    <recommendedName>
        <fullName evidence="8">Penicillin-binding protein 2</fullName>
    </recommendedName>
</protein>
<evidence type="ECO:0000256" key="3">
    <source>
        <dbReference type="SAM" id="Phobius"/>
    </source>
</evidence>
<dbReference type="EMBL" id="JAGQLN010000001">
    <property type="protein sequence ID" value="MCA9376343.1"/>
    <property type="molecule type" value="Genomic_DNA"/>
</dbReference>
<dbReference type="AlphaFoldDB" id="A0A955I484"/>
<name>A0A955I484_9BACT</name>
<comment type="subcellular location">
    <subcellularLocation>
        <location evidence="1">Membrane</location>
    </subcellularLocation>
</comment>
<proteinExistence type="predicted"/>
<dbReference type="InterPro" id="IPR036138">
    <property type="entry name" value="PBP_dimer_sf"/>
</dbReference>
<accession>A0A955I484</accession>
<keyword evidence="3" id="KW-0812">Transmembrane</keyword>
<gene>
    <name evidence="6" type="ORF">KC685_00295</name>
</gene>
<evidence type="ECO:0000259" key="4">
    <source>
        <dbReference type="Pfam" id="PF00905"/>
    </source>
</evidence>
<dbReference type="InterPro" id="IPR001460">
    <property type="entry name" value="PCN-bd_Tpept"/>
</dbReference>
<evidence type="ECO:0000313" key="6">
    <source>
        <dbReference type="EMBL" id="MCA9376343.1"/>
    </source>
</evidence>
<dbReference type="Pfam" id="PF03717">
    <property type="entry name" value="PBP_dimer"/>
    <property type="match status" value="1"/>
</dbReference>
<dbReference type="Proteomes" id="UP000741282">
    <property type="component" value="Unassembled WGS sequence"/>
</dbReference>
<evidence type="ECO:0008006" key="8">
    <source>
        <dbReference type="Google" id="ProtNLM"/>
    </source>
</evidence>
<dbReference type="InterPro" id="IPR005311">
    <property type="entry name" value="PBP_dimer"/>
</dbReference>
<dbReference type="GO" id="GO:0008658">
    <property type="term" value="F:penicillin binding"/>
    <property type="evidence" value="ECO:0007669"/>
    <property type="project" value="InterPro"/>
</dbReference>
<dbReference type="Pfam" id="PF00905">
    <property type="entry name" value="Transpeptidase"/>
    <property type="match status" value="1"/>
</dbReference>
<reference evidence="6" key="1">
    <citation type="submission" date="2020-04" db="EMBL/GenBank/DDBJ databases">
        <authorList>
            <person name="Zhang T."/>
        </authorList>
    </citation>
    <scope>NUCLEOTIDE SEQUENCE</scope>
    <source>
        <strain evidence="6">HKST-UBA17</strain>
    </source>
</reference>
<feature type="domain" description="Penicillin-binding protein transpeptidase" evidence="4">
    <location>
        <begin position="304"/>
        <end position="636"/>
    </location>
</feature>
<dbReference type="InterPro" id="IPR012338">
    <property type="entry name" value="Beta-lactam/transpept-like"/>
</dbReference>
<evidence type="ECO:0000313" key="7">
    <source>
        <dbReference type="Proteomes" id="UP000741282"/>
    </source>
</evidence>
<feature type="domain" description="Penicillin-binding protein dimerisation" evidence="5">
    <location>
        <begin position="61"/>
        <end position="255"/>
    </location>
</feature>
<dbReference type="Gene3D" id="3.40.710.10">
    <property type="entry name" value="DD-peptidase/beta-lactamase superfamily"/>
    <property type="match status" value="1"/>
</dbReference>
<evidence type="ECO:0000259" key="5">
    <source>
        <dbReference type="Pfam" id="PF03717"/>
    </source>
</evidence>
<organism evidence="6 7">
    <name type="scientific">Candidatus Dojkabacteria bacterium</name>
    <dbReference type="NCBI Taxonomy" id="2099670"/>
    <lineage>
        <taxon>Bacteria</taxon>
        <taxon>Candidatus Dojkabacteria</taxon>
    </lineage>
</organism>
<dbReference type="Gene3D" id="3.90.1310.10">
    <property type="entry name" value="Penicillin-binding protein 2a (Domain 2)"/>
    <property type="match status" value="1"/>
</dbReference>
<dbReference type="InterPro" id="IPR050515">
    <property type="entry name" value="Beta-lactam/transpept"/>
</dbReference>
<dbReference type="GO" id="GO:0005886">
    <property type="term" value="C:plasma membrane"/>
    <property type="evidence" value="ECO:0007669"/>
    <property type="project" value="TreeGrafter"/>
</dbReference>
<evidence type="ECO:0000256" key="2">
    <source>
        <dbReference type="ARBA" id="ARBA00023136"/>
    </source>
</evidence>
<reference evidence="6" key="2">
    <citation type="journal article" date="2021" name="Microbiome">
        <title>Successional dynamics and alternative stable states in a saline activated sludge microbial community over 9 years.</title>
        <authorList>
            <person name="Wang Y."/>
            <person name="Ye J."/>
            <person name="Ju F."/>
            <person name="Liu L."/>
            <person name="Boyd J.A."/>
            <person name="Deng Y."/>
            <person name="Parks D.H."/>
            <person name="Jiang X."/>
            <person name="Yin X."/>
            <person name="Woodcroft B.J."/>
            <person name="Tyson G.W."/>
            <person name="Hugenholtz P."/>
            <person name="Polz M.F."/>
            <person name="Zhang T."/>
        </authorList>
    </citation>
    <scope>NUCLEOTIDE SEQUENCE</scope>
    <source>
        <strain evidence="6">HKST-UBA17</strain>
    </source>
</reference>
<feature type="transmembrane region" description="Helical" evidence="3">
    <location>
        <begin position="12"/>
        <end position="32"/>
    </location>
</feature>
<keyword evidence="2 3" id="KW-0472">Membrane</keyword>
<sequence>MTGIWDLEQKKVSSWNFILAFILFGAIIVALLSSVIDLQIVQGADYSERSQNNQIKTSYVYPHRGVIFDRDGRKLAENVAATNLVLEIEPFYDDEGLNIKELTPILDKIGTITKDKWKELRPAREAEVQIEDLKGYVTYMIERLEKKEGVYARYGSILLAADLDNETTIDLKAAKDELPGVMIEEGYKRYYPEGAYFSHLLGYTSIVTAEDLEDLQYLGYDDSIAFNGFKDVIGRLGIEAVYDEQLIGKKGVSAKEKVTGVERMVEPVVDGLNLYTSIDIDAQKKMQDLLIKAVEERDATGASGIVMDVDTGELIVMVSTPSYDNNDFVGGVAQATYDKLLNDPKIPLLNRSIAAQLPPGSTFKTLSATGGLASGAIDTNTLYTSRSGYTFSNGAPFQEYRGNSYGTLNVVGALSVSSNIFFCEMIRNWDINELAPYYEMFGIGSVTGVDLVGEMPGRVPSPANKIALSKIPGITWLEPVWYPEGDGCNSVIGQGIALVTPIQMVNWISAIANGGVLNTPHIGNYFVQKDGGKVSIDHTPIRQVDVSDDVLSVVRKGMREAVAGSRRSIWALTDAKVDVAAKTGTAEFGALNEKGIYEHTHAWVTGFFPYEKPKYAFVLLLEDGGESYQAAEVAREYIDWWIQNMK</sequence>
<dbReference type="SUPFAM" id="SSF56601">
    <property type="entry name" value="beta-lactamase/transpeptidase-like"/>
    <property type="match status" value="1"/>
</dbReference>
<dbReference type="PANTHER" id="PTHR30627">
    <property type="entry name" value="PEPTIDOGLYCAN D,D-TRANSPEPTIDASE"/>
    <property type="match status" value="1"/>
</dbReference>
<keyword evidence="3" id="KW-1133">Transmembrane helix</keyword>
<comment type="caution">
    <text evidence="6">The sequence shown here is derived from an EMBL/GenBank/DDBJ whole genome shotgun (WGS) entry which is preliminary data.</text>
</comment>